<keyword evidence="1" id="KW-1277">Toxin-antitoxin system</keyword>
<protein>
    <submittedName>
        <fullName evidence="3">YafQ family toxin protein</fullName>
    </submittedName>
</protein>
<evidence type="ECO:0000256" key="2">
    <source>
        <dbReference type="PIRSR" id="PIRSR006156-1"/>
    </source>
</evidence>
<dbReference type="GO" id="GO:0006415">
    <property type="term" value="P:translational termination"/>
    <property type="evidence" value="ECO:0007669"/>
    <property type="project" value="TreeGrafter"/>
</dbReference>
<organism evidence="3">
    <name type="scientific">Fructobacillus tropaeoli</name>
    <dbReference type="NCBI Taxonomy" id="709323"/>
    <lineage>
        <taxon>Bacteria</taxon>
        <taxon>Bacillati</taxon>
        <taxon>Bacillota</taxon>
        <taxon>Bacilli</taxon>
        <taxon>Lactobacillales</taxon>
        <taxon>Lactobacillaceae</taxon>
        <taxon>Fructobacillus</taxon>
    </lineage>
</organism>
<dbReference type="EMBL" id="DF968121">
    <property type="protein sequence ID" value="GAP05087.1"/>
    <property type="molecule type" value="Genomic_DNA"/>
</dbReference>
<dbReference type="InterPro" id="IPR004386">
    <property type="entry name" value="Toxin_YafQ-like"/>
</dbReference>
<dbReference type="GO" id="GO:0006402">
    <property type="term" value="P:mRNA catabolic process"/>
    <property type="evidence" value="ECO:0007669"/>
    <property type="project" value="TreeGrafter"/>
</dbReference>
<sequence>MNEYKVRVQSKFKKNFKKIVRGGRYHPADFKIVLDQLVNHQPLPAHYNDHALVNRFPERELHIKPDWLLVYRYHGQYLELIDTGSHSDLFR</sequence>
<dbReference type="InterPro" id="IPR007712">
    <property type="entry name" value="RelE/ParE_toxin"/>
</dbReference>
<dbReference type="PANTHER" id="PTHR40588">
    <property type="entry name" value="MRNA INTERFERASE TOXIN YAFQ"/>
    <property type="match status" value="1"/>
</dbReference>
<dbReference type="PANTHER" id="PTHR40588:SF1">
    <property type="entry name" value="MRNA INTERFERASE TOXIN YAFQ"/>
    <property type="match status" value="1"/>
</dbReference>
<proteinExistence type="predicted"/>
<dbReference type="InterPro" id="IPR035093">
    <property type="entry name" value="RelE/ParE_toxin_dom_sf"/>
</dbReference>
<dbReference type="PIRSF" id="PIRSF006156">
    <property type="entry name" value="YafQ"/>
    <property type="match status" value="1"/>
</dbReference>
<dbReference type="AlphaFoldDB" id="A0A3F3H6B4"/>
<accession>A0A3F3H6B4</accession>
<dbReference type="Proteomes" id="UP000064514">
    <property type="component" value="Unassembled WGS sequence"/>
</dbReference>
<dbReference type="RefSeq" id="WP_059394385.1">
    <property type="nucleotide sequence ID" value="NZ_DF968121.1"/>
</dbReference>
<dbReference type="Pfam" id="PF15738">
    <property type="entry name" value="YafQ_toxin"/>
    <property type="match status" value="1"/>
</dbReference>
<gene>
    <name evidence="3" type="ORF">FTRO_0440030</name>
</gene>
<dbReference type="SUPFAM" id="SSF143011">
    <property type="entry name" value="RelE-like"/>
    <property type="match status" value="1"/>
</dbReference>
<dbReference type="STRING" id="709323.GCA_001047135_01651"/>
<dbReference type="Gene3D" id="3.30.2310.20">
    <property type="entry name" value="RelE-like"/>
    <property type="match status" value="1"/>
</dbReference>
<reference evidence="3" key="1">
    <citation type="journal article" date="2015" name="BMC Genomics">
        <title>Comparative genomics of Fructobacillus spp. and Leuconostoc spp. reveals niche-specific evolution of Fructobacillus spp.</title>
        <authorList>
            <person name="Endo A."/>
            <person name="Tanizawa Y."/>
            <person name="Tanaka N."/>
            <person name="Maeno S."/>
            <person name="Kumar H."/>
            <person name="Shiwa Y."/>
            <person name="Okada S."/>
            <person name="Yoshikawa H."/>
            <person name="Dicks L."/>
            <person name="Nakagawa J."/>
            <person name="Arita M."/>
        </authorList>
    </citation>
    <scope>NUCLEOTIDE SEQUENCE [LARGE SCALE GENOMIC DNA]</scope>
    <source>
        <strain evidence="3">F214-1</strain>
    </source>
</reference>
<dbReference type="GO" id="GO:0004521">
    <property type="term" value="F:RNA endonuclease activity"/>
    <property type="evidence" value="ECO:0007669"/>
    <property type="project" value="TreeGrafter"/>
</dbReference>
<dbReference type="NCBIfam" id="TIGR02385">
    <property type="entry name" value="RelE_StbE"/>
    <property type="match status" value="1"/>
</dbReference>
<evidence type="ECO:0000313" key="3">
    <source>
        <dbReference type="EMBL" id="GAP05087.1"/>
    </source>
</evidence>
<feature type="active site" description="Proton donor" evidence="2">
    <location>
        <position position="86"/>
    </location>
</feature>
<evidence type="ECO:0000256" key="1">
    <source>
        <dbReference type="ARBA" id="ARBA00022649"/>
    </source>
</evidence>
<name>A0A3F3H6B4_9LACO</name>